<feature type="transmembrane region" description="Helical" evidence="8">
    <location>
        <begin position="77"/>
        <end position="100"/>
    </location>
</feature>
<feature type="transmembrane region" description="Helical" evidence="8">
    <location>
        <begin position="49"/>
        <end position="71"/>
    </location>
</feature>
<keyword evidence="5 8" id="KW-1133">Transmembrane helix</keyword>
<feature type="transmembrane region" description="Helical" evidence="8">
    <location>
        <begin position="159"/>
        <end position="177"/>
    </location>
</feature>
<evidence type="ECO:0000313" key="9">
    <source>
        <dbReference type="EMBL" id="PMB96960.1"/>
    </source>
</evidence>
<proteinExistence type="predicted"/>
<feature type="transmembrane region" description="Helical" evidence="8">
    <location>
        <begin position="135"/>
        <end position="152"/>
    </location>
</feature>
<feature type="binding site" evidence="7">
    <location>
        <position position="212"/>
    </location>
    <ligand>
        <name>Mg(2+)</name>
        <dbReference type="ChEBI" id="CHEBI:18420"/>
    </ligand>
</feature>
<accession>A0A2N6PE64</accession>
<feature type="binding site" evidence="7">
    <location>
        <position position="152"/>
    </location>
    <ligand>
        <name>Mg(2+)</name>
        <dbReference type="ChEBI" id="CHEBI:18420"/>
    </ligand>
</feature>
<comment type="caution">
    <text evidence="9">The sequence shown here is derived from an EMBL/GenBank/DDBJ whole genome shotgun (WGS) entry which is preliminary data.</text>
</comment>
<dbReference type="PANTHER" id="PTHR22926:SF3">
    <property type="entry name" value="UNDECAPRENYL-PHOSPHATE ALPHA-N-ACETYLGLUCOSAMINYL 1-PHOSPHATE TRANSFERASE"/>
    <property type="match status" value="1"/>
</dbReference>
<organism evidence="9 10">
    <name type="scientific">Brevibacterium luteolum</name>
    <dbReference type="NCBI Taxonomy" id="199591"/>
    <lineage>
        <taxon>Bacteria</taxon>
        <taxon>Bacillati</taxon>
        <taxon>Actinomycetota</taxon>
        <taxon>Actinomycetes</taxon>
        <taxon>Micrococcales</taxon>
        <taxon>Brevibacteriaceae</taxon>
        <taxon>Brevibacterium</taxon>
    </lineage>
</organism>
<evidence type="ECO:0000256" key="1">
    <source>
        <dbReference type="ARBA" id="ARBA00004651"/>
    </source>
</evidence>
<keyword evidence="10" id="KW-1185">Reference proteome</keyword>
<dbReference type="GO" id="GO:0044038">
    <property type="term" value="P:cell wall macromolecule biosynthetic process"/>
    <property type="evidence" value="ECO:0007669"/>
    <property type="project" value="TreeGrafter"/>
</dbReference>
<evidence type="ECO:0008006" key="11">
    <source>
        <dbReference type="Google" id="ProtNLM"/>
    </source>
</evidence>
<evidence type="ECO:0000256" key="8">
    <source>
        <dbReference type="SAM" id="Phobius"/>
    </source>
</evidence>
<dbReference type="GO" id="GO:0071555">
    <property type="term" value="P:cell wall organization"/>
    <property type="evidence" value="ECO:0007669"/>
    <property type="project" value="TreeGrafter"/>
</dbReference>
<dbReference type="Proteomes" id="UP000235703">
    <property type="component" value="Unassembled WGS sequence"/>
</dbReference>
<reference evidence="9 10" key="1">
    <citation type="submission" date="2017-09" db="EMBL/GenBank/DDBJ databases">
        <title>Bacterial strain isolated from the female urinary microbiota.</title>
        <authorList>
            <person name="Thomas-White K."/>
            <person name="Kumar N."/>
            <person name="Forster S."/>
            <person name="Putonti C."/>
            <person name="Lawley T."/>
            <person name="Wolfe A.J."/>
        </authorList>
    </citation>
    <scope>NUCLEOTIDE SEQUENCE [LARGE SCALE GENOMIC DNA]</scope>
    <source>
        <strain evidence="9 10">UMB0680</strain>
    </source>
</reference>
<evidence type="ECO:0000256" key="4">
    <source>
        <dbReference type="ARBA" id="ARBA00022692"/>
    </source>
</evidence>
<evidence type="ECO:0000256" key="6">
    <source>
        <dbReference type="ARBA" id="ARBA00023136"/>
    </source>
</evidence>
<evidence type="ECO:0000313" key="10">
    <source>
        <dbReference type="Proteomes" id="UP000235703"/>
    </source>
</evidence>
<protein>
    <recommendedName>
        <fullName evidence="11">Glycosyltransferase family 4 protein</fullName>
    </recommendedName>
</protein>
<keyword evidence="7" id="KW-0479">Metal-binding</keyword>
<feature type="transmembrane region" description="Helical" evidence="8">
    <location>
        <begin position="280"/>
        <end position="305"/>
    </location>
</feature>
<feature type="transmembrane region" description="Helical" evidence="8">
    <location>
        <begin position="183"/>
        <end position="201"/>
    </location>
</feature>
<dbReference type="GO" id="GO:0016780">
    <property type="term" value="F:phosphotransferase activity, for other substituted phosphate groups"/>
    <property type="evidence" value="ECO:0007669"/>
    <property type="project" value="InterPro"/>
</dbReference>
<dbReference type="InterPro" id="IPR000715">
    <property type="entry name" value="Glycosyl_transferase_4"/>
</dbReference>
<sequence>MMPVLLVGAITSLVISIVAAAIIIPLLRRMGLVDIPTARSSHSAPVARGGGFAVGCGVTAGTVAIVIAAAFTDQFSLLSAVFIGGAFVIFTWCFSILGFMDDMGSMPSGGRLILQVLIAAAFVLGLSLFQSGGPFGLVAVALGIVFIVNGVNFMDGLNALTSSWAVVVGVWYCIIFFTVREPAAAALAAAFAAAAAGFLPYNVGKARAFLGDVGSYGIGAAVAAFVALLLFNGASPLVVGAPLLLLVFDVGWTLLTRLYDRENVFQAHRRHIYQLTQQNGLTHLQTSGAYALLNFVACLATIPVLLSDARVFQWGSALVLACVAGIYSQLPVLARAVGKPKDGAVAA</sequence>
<keyword evidence="2" id="KW-1003">Cell membrane</keyword>
<dbReference type="EMBL" id="PNFZ01000012">
    <property type="protein sequence ID" value="PMB96960.1"/>
    <property type="molecule type" value="Genomic_DNA"/>
</dbReference>
<comment type="subcellular location">
    <subcellularLocation>
        <location evidence="1">Cell membrane</location>
        <topology evidence="1">Multi-pass membrane protein</topology>
    </subcellularLocation>
</comment>
<keyword evidence="6 8" id="KW-0472">Membrane</keyword>
<dbReference type="GO" id="GO:0009103">
    <property type="term" value="P:lipopolysaccharide biosynthetic process"/>
    <property type="evidence" value="ECO:0007669"/>
    <property type="project" value="TreeGrafter"/>
</dbReference>
<dbReference type="Pfam" id="PF00953">
    <property type="entry name" value="Glycos_transf_4"/>
    <property type="match status" value="1"/>
</dbReference>
<dbReference type="GO" id="GO:0046872">
    <property type="term" value="F:metal ion binding"/>
    <property type="evidence" value="ECO:0007669"/>
    <property type="project" value="UniProtKB-KW"/>
</dbReference>
<feature type="transmembrane region" description="Helical" evidence="8">
    <location>
        <begin position="112"/>
        <end position="129"/>
    </location>
</feature>
<feature type="transmembrane region" description="Helical" evidence="8">
    <location>
        <begin position="6"/>
        <end position="28"/>
    </location>
</feature>
<evidence type="ECO:0000256" key="3">
    <source>
        <dbReference type="ARBA" id="ARBA00022679"/>
    </source>
</evidence>
<dbReference type="RefSeq" id="WP_102163203.1">
    <property type="nucleotide sequence ID" value="NZ_PNFZ01000012.1"/>
</dbReference>
<keyword evidence="7" id="KW-0460">Magnesium</keyword>
<feature type="transmembrane region" description="Helical" evidence="8">
    <location>
        <begin position="311"/>
        <end position="330"/>
    </location>
</feature>
<evidence type="ECO:0000256" key="7">
    <source>
        <dbReference type="PIRSR" id="PIRSR600715-1"/>
    </source>
</evidence>
<gene>
    <name evidence="9" type="ORF">CJ198_13875</name>
</gene>
<feature type="transmembrane region" description="Helical" evidence="8">
    <location>
        <begin position="213"/>
        <end position="231"/>
    </location>
</feature>
<dbReference type="PANTHER" id="PTHR22926">
    <property type="entry name" value="PHOSPHO-N-ACETYLMURAMOYL-PENTAPEPTIDE-TRANSFERASE"/>
    <property type="match status" value="1"/>
</dbReference>
<keyword evidence="4 8" id="KW-0812">Transmembrane</keyword>
<dbReference type="GO" id="GO:0005886">
    <property type="term" value="C:plasma membrane"/>
    <property type="evidence" value="ECO:0007669"/>
    <property type="project" value="UniProtKB-SubCell"/>
</dbReference>
<keyword evidence="3" id="KW-0808">Transferase</keyword>
<name>A0A2N6PE64_9MICO</name>
<dbReference type="AlphaFoldDB" id="A0A2N6PE64"/>
<comment type="cofactor">
    <cofactor evidence="7">
        <name>Mg(2+)</name>
        <dbReference type="ChEBI" id="CHEBI:18420"/>
    </cofactor>
</comment>
<evidence type="ECO:0000256" key="2">
    <source>
        <dbReference type="ARBA" id="ARBA00022475"/>
    </source>
</evidence>
<evidence type="ECO:0000256" key="5">
    <source>
        <dbReference type="ARBA" id="ARBA00022989"/>
    </source>
</evidence>
<feature type="transmembrane region" description="Helical" evidence="8">
    <location>
        <begin position="237"/>
        <end position="259"/>
    </location>
</feature>
<dbReference type="OrthoDB" id="9783652at2"/>